<evidence type="ECO:0000256" key="6">
    <source>
        <dbReference type="ARBA" id="ARBA00023242"/>
    </source>
</evidence>
<evidence type="ECO:0000259" key="9">
    <source>
        <dbReference type="Pfam" id="PF23097"/>
    </source>
</evidence>
<feature type="region of interest" description="Disordered" evidence="7">
    <location>
        <begin position="526"/>
        <end position="559"/>
    </location>
</feature>
<feature type="region of interest" description="Disordered" evidence="7">
    <location>
        <begin position="642"/>
        <end position="676"/>
    </location>
</feature>
<dbReference type="FunFam" id="2.130.10.10:FF:001909">
    <property type="entry name" value="WD repeat, SAM and U-box domain-containing protein"/>
    <property type="match status" value="1"/>
</dbReference>
<comment type="caution">
    <text evidence="11">The sequence shown here is derived from an EMBL/GenBank/DDBJ whole genome shotgun (WGS) entry which is preliminary data.</text>
</comment>
<feature type="compositionally biased region" description="Acidic residues" evidence="7">
    <location>
        <begin position="526"/>
        <end position="549"/>
    </location>
</feature>
<dbReference type="InterPro" id="IPR015943">
    <property type="entry name" value="WD40/YVTN_repeat-like_dom_sf"/>
</dbReference>
<gene>
    <name evidence="11" type="ORF">B7P43_G02378</name>
</gene>
<dbReference type="Pfam" id="PF08159">
    <property type="entry name" value="NUC153"/>
    <property type="match status" value="1"/>
</dbReference>
<feature type="compositionally biased region" description="Basic residues" evidence="7">
    <location>
        <begin position="642"/>
        <end position="660"/>
    </location>
</feature>
<evidence type="ECO:0000259" key="10">
    <source>
        <dbReference type="Pfam" id="PF23098"/>
    </source>
</evidence>
<dbReference type="InterPro" id="IPR040382">
    <property type="entry name" value="NOL10/Enp2"/>
</dbReference>
<keyword evidence="5" id="KW-0677">Repeat</keyword>
<protein>
    <recommendedName>
        <fullName evidence="3">Nucleolar protein 10</fullName>
    </recommendedName>
</protein>
<feature type="region of interest" description="Disordered" evidence="7">
    <location>
        <begin position="594"/>
        <end position="617"/>
    </location>
</feature>
<evidence type="ECO:0000256" key="1">
    <source>
        <dbReference type="ARBA" id="ARBA00004604"/>
    </source>
</evidence>
<dbReference type="OrthoDB" id="273340at2759"/>
<dbReference type="STRING" id="105785.A0A2J7RB14"/>
<evidence type="ECO:0000313" key="12">
    <source>
        <dbReference type="Proteomes" id="UP000235965"/>
    </source>
</evidence>
<dbReference type="EMBL" id="NEVH01006564">
    <property type="protein sequence ID" value="PNF38020.1"/>
    <property type="molecule type" value="Genomic_DNA"/>
</dbReference>
<sequence>MFVSDPNNVKIYNLSAGKSLPEWLSDRKRRALQKKNVDIRRRIELIQDFEMPGLSTTVRVSPDGNFILATGIYKPRVRCYDVNNLSMKFERCFDSEVVTFEILSEDYSKVVFLHSDRYVEFHAAHGRYYRLRIPRFGRDLKYHSGTCDLYVVGTGPEVYRLNLEQGQFLNPLVTAASEVNRCAINPVHQLFVCGTQEGKVEAWDPRTRGRVGTLDCALSITDAQLEVFPSVTALKFQGSLTLGVGTATGQVLLYDIRSSRPFRIKDHMYGLPVHDLDFHEAQDLVLSMDSSVIKIWEKQTGKLFTSIEAAADFNGLCLVPNTGMIFAANEDPKIQTYYIPSLGPAPRWCSFLDSLTEELEEKHMDNVYDDYKFVTRKELQDLSLDHLMGTNLLRAYMHGFFVDIRLYKKAKSVAEPFAFEEYKRKKIRERIEEDRTNRVKLKTLPKVNKDLALKLMDEELKEKKKKRNKSGTNLLKDDRFKALFENPDFEVDKTAEEYRLLNPVVSQLDKSRMKDLKKKFMHQQFDEVEGGSENEESLSDSDSSSDDDQQWTKEVKHQHHLLRQEKMERWKAEEKEEVVLPRFFELKEGEEFKGLQGNTKKKQNNSSLGERVQQEGRDTVRLLSSMGNREITFAVGKKQRILKTREQGKKHHEERRKLLRPAKNLSGLRSKQKFIF</sequence>
<dbReference type="GO" id="GO:0032040">
    <property type="term" value="C:small-subunit processome"/>
    <property type="evidence" value="ECO:0007669"/>
    <property type="project" value="TreeGrafter"/>
</dbReference>
<proteinExistence type="inferred from homology"/>
<dbReference type="GO" id="GO:0000462">
    <property type="term" value="P:maturation of SSU-rRNA from tricistronic rRNA transcript (SSU-rRNA, 5.8S rRNA, LSU-rRNA)"/>
    <property type="evidence" value="ECO:0007669"/>
    <property type="project" value="TreeGrafter"/>
</dbReference>
<dbReference type="PANTHER" id="PTHR14927:SF0">
    <property type="entry name" value="NUCLEOLAR PROTEIN 10"/>
    <property type="match status" value="1"/>
</dbReference>
<dbReference type="GO" id="GO:0030686">
    <property type="term" value="C:90S preribosome"/>
    <property type="evidence" value="ECO:0007669"/>
    <property type="project" value="TreeGrafter"/>
</dbReference>
<name>A0A2J7RB14_9NEOP</name>
<comment type="subcellular location">
    <subcellularLocation>
        <location evidence="1">Nucleus</location>
        <location evidence="1">Nucleolus</location>
    </subcellularLocation>
</comment>
<organism evidence="11 12">
    <name type="scientific">Cryptotermes secundus</name>
    <dbReference type="NCBI Taxonomy" id="105785"/>
    <lineage>
        <taxon>Eukaryota</taxon>
        <taxon>Metazoa</taxon>
        <taxon>Ecdysozoa</taxon>
        <taxon>Arthropoda</taxon>
        <taxon>Hexapoda</taxon>
        <taxon>Insecta</taxon>
        <taxon>Pterygota</taxon>
        <taxon>Neoptera</taxon>
        <taxon>Polyneoptera</taxon>
        <taxon>Dictyoptera</taxon>
        <taxon>Blattodea</taxon>
        <taxon>Blattoidea</taxon>
        <taxon>Termitoidae</taxon>
        <taxon>Kalotermitidae</taxon>
        <taxon>Cryptotermitinae</taxon>
        <taxon>Cryptotermes</taxon>
    </lineage>
</organism>
<dbReference type="InterPro" id="IPR036322">
    <property type="entry name" value="WD40_repeat_dom_sf"/>
</dbReference>
<dbReference type="Gene3D" id="2.130.10.10">
    <property type="entry name" value="YVTN repeat-like/Quinoprotein amine dehydrogenase"/>
    <property type="match status" value="1"/>
</dbReference>
<dbReference type="AlphaFoldDB" id="A0A2J7RB14"/>
<feature type="domain" description="Nucleolar protein 10-like second" evidence="9">
    <location>
        <begin position="367"/>
        <end position="415"/>
    </location>
</feature>
<keyword evidence="6" id="KW-0539">Nucleus</keyword>
<feature type="domain" description="Nucleolar protein 10-like N-terminal" evidence="10">
    <location>
        <begin position="1"/>
        <end position="364"/>
    </location>
</feature>
<dbReference type="InterPro" id="IPR056550">
    <property type="entry name" value="NOL10_2nd"/>
</dbReference>
<dbReference type="Pfam" id="PF23097">
    <property type="entry name" value="NOL10_2nd"/>
    <property type="match status" value="1"/>
</dbReference>
<dbReference type="SUPFAM" id="SSF50978">
    <property type="entry name" value="WD40 repeat-like"/>
    <property type="match status" value="1"/>
</dbReference>
<dbReference type="FunCoup" id="A0A2J7RB14">
    <property type="interactions" value="2032"/>
</dbReference>
<keyword evidence="4" id="KW-0853">WD repeat</keyword>
<evidence type="ECO:0000256" key="7">
    <source>
        <dbReference type="SAM" id="MobiDB-lite"/>
    </source>
</evidence>
<reference evidence="11 12" key="1">
    <citation type="submission" date="2017-12" db="EMBL/GenBank/DDBJ databases">
        <title>Hemimetabolous genomes reveal molecular basis of termite eusociality.</title>
        <authorList>
            <person name="Harrison M.C."/>
            <person name="Jongepier E."/>
            <person name="Robertson H.M."/>
            <person name="Arning N."/>
            <person name="Bitard-Feildel T."/>
            <person name="Chao H."/>
            <person name="Childers C.P."/>
            <person name="Dinh H."/>
            <person name="Doddapaneni H."/>
            <person name="Dugan S."/>
            <person name="Gowin J."/>
            <person name="Greiner C."/>
            <person name="Han Y."/>
            <person name="Hu H."/>
            <person name="Hughes D.S.T."/>
            <person name="Huylmans A.-K."/>
            <person name="Kemena C."/>
            <person name="Kremer L.P.M."/>
            <person name="Lee S.L."/>
            <person name="Lopez-Ezquerra A."/>
            <person name="Mallet L."/>
            <person name="Monroy-Kuhn J.M."/>
            <person name="Moser A."/>
            <person name="Murali S.C."/>
            <person name="Muzny D.M."/>
            <person name="Otani S."/>
            <person name="Piulachs M.-D."/>
            <person name="Poelchau M."/>
            <person name="Qu J."/>
            <person name="Schaub F."/>
            <person name="Wada-Katsumata A."/>
            <person name="Worley K.C."/>
            <person name="Xie Q."/>
            <person name="Ylla G."/>
            <person name="Poulsen M."/>
            <person name="Gibbs R.A."/>
            <person name="Schal C."/>
            <person name="Richards S."/>
            <person name="Belles X."/>
            <person name="Korb J."/>
            <person name="Bornberg-Bauer E."/>
        </authorList>
    </citation>
    <scope>NUCLEOTIDE SEQUENCE [LARGE SCALE GENOMIC DNA]</scope>
    <source>
        <tissue evidence="11">Whole body</tissue>
    </source>
</reference>
<accession>A0A2J7RB14</accession>
<dbReference type="Proteomes" id="UP000235965">
    <property type="component" value="Unassembled WGS sequence"/>
</dbReference>
<dbReference type="Pfam" id="PF23098">
    <property type="entry name" value="Beta-prop_NOL10_N"/>
    <property type="match status" value="1"/>
</dbReference>
<feature type="domain" description="NUC153" evidence="8">
    <location>
        <begin position="477"/>
        <end position="504"/>
    </location>
</feature>
<evidence type="ECO:0000256" key="4">
    <source>
        <dbReference type="ARBA" id="ARBA00022574"/>
    </source>
</evidence>
<evidence type="ECO:0000256" key="2">
    <source>
        <dbReference type="ARBA" id="ARBA00005264"/>
    </source>
</evidence>
<dbReference type="InterPro" id="IPR056551">
    <property type="entry name" value="Beta-prop_NOL10_N"/>
</dbReference>
<evidence type="ECO:0000256" key="3">
    <source>
        <dbReference type="ARBA" id="ARBA00015517"/>
    </source>
</evidence>
<evidence type="ECO:0000259" key="8">
    <source>
        <dbReference type="Pfam" id="PF08159"/>
    </source>
</evidence>
<dbReference type="InterPro" id="IPR012580">
    <property type="entry name" value="NUC153"/>
</dbReference>
<comment type="similarity">
    <text evidence="2">Belongs to the WD repeat NOL10/ENP2 family.</text>
</comment>
<dbReference type="PANTHER" id="PTHR14927">
    <property type="entry name" value="NUCLEOLAR PROTEIN 10"/>
    <property type="match status" value="1"/>
</dbReference>
<dbReference type="SMART" id="SM00320">
    <property type="entry name" value="WD40"/>
    <property type="match status" value="4"/>
</dbReference>
<evidence type="ECO:0000313" key="11">
    <source>
        <dbReference type="EMBL" id="PNF38020.1"/>
    </source>
</evidence>
<evidence type="ECO:0000256" key="5">
    <source>
        <dbReference type="ARBA" id="ARBA00022737"/>
    </source>
</evidence>
<dbReference type="InParanoid" id="A0A2J7RB14"/>
<keyword evidence="12" id="KW-1185">Reference proteome</keyword>
<dbReference type="InterPro" id="IPR001680">
    <property type="entry name" value="WD40_rpt"/>
</dbReference>